<dbReference type="GO" id="GO:0006886">
    <property type="term" value="P:intracellular protein transport"/>
    <property type="evidence" value="ECO:0007669"/>
    <property type="project" value="InterPro"/>
</dbReference>
<reference evidence="3 4" key="1">
    <citation type="journal article" date="2019" name="G3 (Bethesda)">
        <title>Sequencing of a Wild Apple (Malus baccata) Genome Unravels the Differences Between Cultivated and Wild Apple Species Regarding Disease Resistance and Cold Tolerance.</title>
        <authorList>
            <person name="Chen X."/>
        </authorList>
    </citation>
    <scope>NUCLEOTIDE SEQUENCE [LARGE SCALE GENOMIC DNA]</scope>
    <source>
        <strain evidence="4">cv. Shandingzi</strain>
        <tissue evidence="3">Leaves</tissue>
    </source>
</reference>
<dbReference type="GO" id="GO:0005785">
    <property type="term" value="C:signal recognition particle receptor complex"/>
    <property type="evidence" value="ECO:0007669"/>
    <property type="project" value="InterPro"/>
</dbReference>
<feature type="domain" description="Signal recognition particle receptor alpha subunit N-terminal" evidence="2">
    <location>
        <begin position="412"/>
        <end position="473"/>
    </location>
</feature>
<dbReference type="STRING" id="106549.A0A540MU80"/>
<dbReference type="InterPro" id="IPR007222">
    <property type="entry name" value="Sig_recog_particle_rcpt_asu_N"/>
</dbReference>
<evidence type="ECO:0000259" key="2">
    <source>
        <dbReference type="Pfam" id="PF04086"/>
    </source>
</evidence>
<dbReference type="PANTHER" id="PTHR43134:SF1">
    <property type="entry name" value="SIGNAL RECOGNITION PARTICLE RECEPTOR SUBUNIT ALPHA"/>
    <property type="match status" value="1"/>
</dbReference>
<feature type="domain" description="Signal recognition particle receptor alpha subunit N-terminal" evidence="2">
    <location>
        <begin position="75"/>
        <end position="136"/>
    </location>
</feature>
<dbReference type="AlphaFoldDB" id="A0A540MU80"/>
<dbReference type="InterPro" id="IPR036225">
    <property type="entry name" value="SRP/SRP_N"/>
</dbReference>
<keyword evidence="1" id="KW-0812">Transmembrane</keyword>
<keyword evidence="1" id="KW-1133">Transmembrane helix</keyword>
<feature type="transmembrane region" description="Helical" evidence="1">
    <location>
        <begin position="727"/>
        <end position="749"/>
    </location>
</feature>
<dbReference type="Proteomes" id="UP000315295">
    <property type="component" value="Unassembled WGS sequence"/>
</dbReference>
<dbReference type="GO" id="GO:0003924">
    <property type="term" value="F:GTPase activity"/>
    <property type="evidence" value="ECO:0007669"/>
    <property type="project" value="InterPro"/>
</dbReference>
<dbReference type="InterPro" id="IPR042101">
    <property type="entry name" value="SRP54_N_sf"/>
</dbReference>
<dbReference type="InterPro" id="IPR004142">
    <property type="entry name" value="NDRG"/>
</dbReference>
<keyword evidence="4" id="KW-1185">Reference proteome</keyword>
<dbReference type="GO" id="GO:0005047">
    <property type="term" value="F:signal recognition particle binding"/>
    <property type="evidence" value="ECO:0007669"/>
    <property type="project" value="InterPro"/>
</dbReference>
<evidence type="ECO:0000313" key="3">
    <source>
        <dbReference type="EMBL" id="TQE02357.1"/>
    </source>
</evidence>
<organism evidence="3 4">
    <name type="scientific">Malus baccata</name>
    <name type="common">Siberian crab apple</name>
    <name type="synonym">Pyrus baccata</name>
    <dbReference type="NCBI Taxonomy" id="106549"/>
    <lineage>
        <taxon>Eukaryota</taxon>
        <taxon>Viridiplantae</taxon>
        <taxon>Streptophyta</taxon>
        <taxon>Embryophyta</taxon>
        <taxon>Tracheophyta</taxon>
        <taxon>Spermatophyta</taxon>
        <taxon>Magnoliopsida</taxon>
        <taxon>eudicotyledons</taxon>
        <taxon>Gunneridae</taxon>
        <taxon>Pentapetalae</taxon>
        <taxon>rosids</taxon>
        <taxon>fabids</taxon>
        <taxon>Rosales</taxon>
        <taxon>Rosaceae</taxon>
        <taxon>Amygdaloideae</taxon>
        <taxon>Maleae</taxon>
        <taxon>Malus</taxon>
    </lineage>
</organism>
<comment type="caution">
    <text evidence="3">The sequence shown here is derived from an EMBL/GenBank/DDBJ whole genome shotgun (WGS) entry which is preliminary data.</text>
</comment>
<evidence type="ECO:0000256" key="1">
    <source>
        <dbReference type="SAM" id="Phobius"/>
    </source>
</evidence>
<dbReference type="Pfam" id="PF04086">
    <property type="entry name" value="SRP-alpha_N"/>
    <property type="match status" value="2"/>
</dbReference>
<keyword evidence="1" id="KW-0472">Membrane</keyword>
<dbReference type="Gene3D" id="1.20.120.140">
    <property type="entry name" value="Signal recognition particle SRP54, nucleotide-binding domain"/>
    <property type="match status" value="2"/>
</dbReference>
<protein>
    <recommendedName>
        <fullName evidence="2">Signal recognition particle receptor alpha subunit N-terminal domain-containing protein</fullName>
    </recommendedName>
</protein>
<sequence>MLEQFFVNCSVHNRLSTLWSYKETPTYPTFGQIGCFKENLPGAHGPYTNYNAPGGFAYSLKEYSLLEQRMPALGFVGVFDQKIFPRLLYVDELLCRVKDEFTKNFYHPAKKDYRDFDQTFRQLKEEFESKQVQRKARGLLGGYRKIKGWCSSMFPRMSLEKTVLEPHLKALEEKLIAKEVAKNIAEELRESVAAILEGKKLARCKTISSAVRVTMEEILVHALTPKQCYSIVALHQKNYVRRHIRKTLLPTVPQVFIDSVVNDGVKGSTTSNIKRKDVIYTDGLKHPENLIREAIHEAIIDEELRWWVICVVVSSPKQICLVSKGYSFVPKRILCCSTTSAYIISVLLAMRSSTLWSYKEAPTYPTFGQIGCFKENLPGAHGPYTNYNAPGGFAYSLKEYSLLEQRMPALGFVGVFDQKIFPRLLYVDELLCRVKDEFTKNFYHPAKKDYRDFDQTFRQLKEEFESKQVQRKARGLLGGYRKIKGWCSSMFPRMSLEKTVLEPHLKALEEKLIAKEVAKNIAEELRESVAAILEGKKLARCKTISSAVRVTMEEILVHALTPKQCYSIVALHQKNYVRRHIRKTLLPTVPQVFIDSVVNDGVKGSTTSNIKRKDVIYTDGLKHPENLIREAIHEAIIDEELRWWVICVVVSSPKQICLVSKGYSFVPKRILCCSTTSAYIISVLLAMSFSLELSQEFLQLGAASICPDDPVPSVDDLADRNLEVLNFFGLGAVMCMGLAVGGYIFSLFASVCFSDTSVRYCCALTISRDDPALSKALSSTGVATFEFYICVCNDSNRSKFCICPVNCKSKPNFEGIKRDTVGFSHERRGECLLALVLASTRERVRQGEKEFHDAAPGLDMCLWCGTPISRQMRALDYGNPMTLFVVFP</sequence>
<dbReference type="GO" id="GO:0005525">
    <property type="term" value="F:GTP binding"/>
    <property type="evidence" value="ECO:0007669"/>
    <property type="project" value="InterPro"/>
</dbReference>
<evidence type="ECO:0000313" key="4">
    <source>
        <dbReference type="Proteomes" id="UP000315295"/>
    </source>
</evidence>
<dbReference type="EMBL" id="VIEB01000177">
    <property type="protein sequence ID" value="TQE02357.1"/>
    <property type="molecule type" value="Genomic_DNA"/>
</dbReference>
<dbReference type="Pfam" id="PF03096">
    <property type="entry name" value="Ndr"/>
    <property type="match status" value="1"/>
</dbReference>
<dbReference type="SUPFAM" id="SSF47364">
    <property type="entry name" value="Domain of the SRP/SRP receptor G-proteins"/>
    <property type="match status" value="2"/>
</dbReference>
<gene>
    <name evidence="3" type="ORF">C1H46_011996</name>
</gene>
<accession>A0A540MU80</accession>
<proteinExistence type="predicted"/>
<dbReference type="GO" id="GO:0045047">
    <property type="term" value="P:protein targeting to ER"/>
    <property type="evidence" value="ECO:0007669"/>
    <property type="project" value="TreeGrafter"/>
</dbReference>
<name>A0A540MU80_MALBA</name>
<dbReference type="PANTHER" id="PTHR43134">
    <property type="entry name" value="SIGNAL RECOGNITION PARTICLE RECEPTOR SUBUNIT ALPHA"/>
    <property type="match status" value="1"/>
</dbReference>